<reference evidence="1 2" key="1">
    <citation type="submission" date="2019-03" db="EMBL/GenBank/DDBJ databases">
        <title>Single cell metagenomics reveals metabolic interactions within the superorganism composed of flagellate Streblomastix strix and complex community of Bacteroidetes bacteria on its surface.</title>
        <authorList>
            <person name="Treitli S.C."/>
            <person name="Kolisko M."/>
            <person name="Husnik F."/>
            <person name="Keeling P."/>
            <person name="Hampl V."/>
        </authorList>
    </citation>
    <scope>NUCLEOTIDE SEQUENCE [LARGE SCALE GENOMIC DNA]</scope>
    <source>
        <strain evidence="1">ST1C</strain>
    </source>
</reference>
<dbReference type="AlphaFoldDB" id="A0A5J4WFA0"/>
<name>A0A5J4WFA0_9EUKA</name>
<gene>
    <name evidence="1" type="ORF">EZS28_010811</name>
</gene>
<proteinExistence type="predicted"/>
<accession>A0A5J4WFA0</accession>
<evidence type="ECO:0000313" key="1">
    <source>
        <dbReference type="EMBL" id="KAA6393657.1"/>
    </source>
</evidence>
<organism evidence="1 2">
    <name type="scientific">Streblomastix strix</name>
    <dbReference type="NCBI Taxonomy" id="222440"/>
    <lineage>
        <taxon>Eukaryota</taxon>
        <taxon>Metamonada</taxon>
        <taxon>Preaxostyla</taxon>
        <taxon>Oxymonadida</taxon>
        <taxon>Streblomastigidae</taxon>
        <taxon>Streblomastix</taxon>
    </lineage>
</organism>
<evidence type="ECO:0000313" key="2">
    <source>
        <dbReference type="Proteomes" id="UP000324800"/>
    </source>
</evidence>
<protein>
    <submittedName>
        <fullName evidence="1">Uncharacterized protein</fullName>
    </submittedName>
</protein>
<sequence length="101" mass="11621">MYILIEYVRIYISFQVIAFDYGENCESGEAVFFVRSDVAFCDASMMCVAIYACENFVIPYLFYWQYNFNAPKLPTSHGYVKCVECGGNVNIILSIIRTALY</sequence>
<comment type="caution">
    <text evidence="1">The sequence shown here is derived from an EMBL/GenBank/DDBJ whole genome shotgun (WGS) entry which is preliminary data.</text>
</comment>
<dbReference type="Proteomes" id="UP000324800">
    <property type="component" value="Unassembled WGS sequence"/>
</dbReference>
<dbReference type="EMBL" id="SNRW01002172">
    <property type="protein sequence ID" value="KAA6393657.1"/>
    <property type="molecule type" value="Genomic_DNA"/>
</dbReference>